<gene>
    <name evidence="1" type="ORF">H9Q72_007237</name>
</gene>
<organism evidence="1 2">
    <name type="scientific">Fusarium xylarioides</name>
    <dbReference type="NCBI Taxonomy" id="221167"/>
    <lineage>
        <taxon>Eukaryota</taxon>
        <taxon>Fungi</taxon>
        <taxon>Dikarya</taxon>
        <taxon>Ascomycota</taxon>
        <taxon>Pezizomycotina</taxon>
        <taxon>Sordariomycetes</taxon>
        <taxon>Hypocreomycetidae</taxon>
        <taxon>Hypocreales</taxon>
        <taxon>Nectriaceae</taxon>
        <taxon>Fusarium</taxon>
        <taxon>Fusarium fujikuroi species complex</taxon>
    </lineage>
</organism>
<reference evidence="1" key="2">
    <citation type="submission" date="2020-10" db="EMBL/GenBank/DDBJ databases">
        <authorList>
            <person name="Peck L.D."/>
            <person name="Nowell R.W."/>
            <person name="Flood J."/>
            <person name="Ryan M.J."/>
            <person name="Barraclough T.G."/>
        </authorList>
    </citation>
    <scope>NUCLEOTIDE SEQUENCE</scope>
    <source>
        <strain evidence="1">IMI 127659i</strain>
    </source>
</reference>
<comment type="caution">
    <text evidence="1">The sequence shown here is derived from an EMBL/GenBank/DDBJ whole genome shotgun (WGS) entry which is preliminary data.</text>
</comment>
<keyword evidence="2" id="KW-1185">Reference proteome</keyword>
<dbReference type="EMBL" id="JADFTT010000236">
    <property type="protein sequence ID" value="KAG5764685.1"/>
    <property type="molecule type" value="Genomic_DNA"/>
</dbReference>
<accession>A0A9P7HQP1</accession>
<proteinExistence type="predicted"/>
<evidence type="ECO:0000313" key="1">
    <source>
        <dbReference type="EMBL" id="KAG5764685.1"/>
    </source>
</evidence>
<dbReference type="OrthoDB" id="4364812at2759"/>
<protein>
    <submittedName>
        <fullName evidence="1">Uncharacterized protein</fullName>
    </submittedName>
</protein>
<dbReference type="Proteomes" id="UP000750502">
    <property type="component" value="Unassembled WGS sequence"/>
</dbReference>
<name>A0A9P7HQP1_9HYPO</name>
<evidence type="ECO:0000313" key="2">
    <source>
        <dbReference type="Proteomes" id="UP000750502"/>
    </source>
</evidence>
<dbReference type="AlphaFoldDB" id="A0A9P7HQP1"/>
<reference evidence="1" key="1">
    <citation type="journal article" date="2020" name="bioRxiv">
        <title>Historical genomics reveals the evolutionary mechanisms behind multiple outbreaks of the host-specific coffee wilt pathogen Fusarium xylarioides.</title>
        <authorList>
            <person name="Peck D."/>
            <person name="Nowell R.W."/>
            <person name="Flood J."/>
            <person name="Ryan M.J."/>
            <person name="Barraclough T.G."/>
        </authorList>
    </citation>
    <scope>NUCLEOTIDE SEQUENCE</scope>
    <source>
        <strain evidence="1">IMI 127659i</strain>
    </source>
</reference>
<sequence>MSQNKENICPTFEALPIEQYLLRKWESTSSLPVHEQRDQLVRAFLGEDDISAFASSTHSVIPNDIQELIQTIIVPWRPQKLRSIAKKYLPGNDLYGRLVVLRTYHGGVSDDVKFRHWIYDAAAAFEQDNPLSDLFGDPGDHWWRILDDASLFDTGEHDWETIYHRFPELASPEICRTFSDGDIAEVREEVSAVTTSREPEEDDYEDAIAHIAVSGCWLLVFDKEAFVDEEVLLVFRDKRGNIVRQSSVRPEELEHIPHYIMRGSITESGFWRDAEIGENYKTKGKMMQEVLPRVTAEAD</sequence>